<evidence type="ECO:0000313" key="3">
    <source>
        <dbReference type="Proteomes" id="UP000515512"/>
    </source>
</evidence>
<keyword evidence="3" id="KW-1185">Reference proteome</keyword>
<dbReference type="SUPFAM" id="SSF46955">
    <property type="entry name" value="Putative DNA-binding domain"/>
    <property type="match status" value="1"/>
</dbReference>
<proteinExistence type="predicted"/>
<dbReference type="Pfam" id="PF12728">
    <property type="entry name" value="HTH_17"/>
    <property type="match status" value="1"/>
</dbReference>
<evidence type="ECO:0000259" key="1">
    <source>
        <dbReference type="Pfam" id="PF12728"/>
    </source>
</evidence>
<evidence type="ECO:0000313" key="2">
    <source>
        <dbReference type="EMBL" id="QLY34494.1"/>
    </source>
</evidence>
<dbReference type="InterPro" id="IPR009061">
    <property type="entry name" value="DNA-bd_dom_put_sf"/>
</dbReference>
<protein>
    <submittedName>
        <fullName evidence="2">Helix-turn-helix domain-containing protein</fullName>
    </submittedName>
</protein>
<reference evidence="2 3" key="1">
    <citation type="submission" date="2020-07" db="EMBL/GenBank/DDBJ databases">
        <authorList>
            <person name="Zhuang K."/>
            <person name="Ran Y."/>
        </authorList>
    </citation>
    <scope>NUCLEOTIDE SEQUENCE [LARGE SCALE GENOMIC DNA]</scope>
    <source>
        <strain evidence="2 3">WCH-YHL-001</strain>
    </source>
</reference>
<organism evidence="2 3">
    <name type="scientific">Nocardia huaxiensis</name>
    <dbReference type="NCBI Taxonomy" id="2755382"/>
    <lineage>
        <taxon>Bacteria</taxon>
        <taxon>Bacillati</taxon>
        <taxon>Actinomycetota</taxon>
        <taxon>Actinomycetes</taxon>
        <taxon>Mycobacteriales</taxon>
        <taxon>Nocardiaceae</taxon>
        <taxon>Nocardia</taxon>
    </lineage>
</organism>
<accession>A0A7D6VFT6</accession>
<dbReference type="Proteomes" id="UP000515512">
    <property type="component" value="Chromosome"/>
</dbReference>
<name>A0A7D6VFT6_9NOCA</name>
<dbReference type="AlphaFoldDB" id="A0A7D6VFT6"/>
<dbReference type="InterPro" id="IPR041657">
    <property type="entry name" value="HTH_17"/>
</dbReference>
<dbReference type="EMBL" id="CP059399">
    <property type="protein sequence ID" value="QLY34494.1"/>
    <property type="molecule type" value="Genomic_DNA"/>
</dbReference>
<feature type="domain" description="Helix-turn-helix" evidence="1">
    <location>
        <begin position="11"/>
        <end position="64"/>
    </location>
</feature>
<dbReference type="KEGG" id="nhu:H0264_18785"/>
<gene>
    <name evidence="2" type="ORF">H0264_18785</name>
</gene>
<sequence>MSPTGIRETGWYTTEEVAALLKVDPSSLRRWRTGEPRQGPPFVQISGRVTRYYGADVMAYLKGKRIDPAVA</sequence>